<evidence type="ECO:0000313" key="15">
    <source>
        <dbReference type="EMBL" id="SOC31032.1"/>
    </source>
</evidence>
<feature type="domain" description="Methyl-accepting transducer" evidence="12">
    <location>
        <begin position="460"/>
        <end position="696"/>
    </location>
</feature>
<evidence type="ECO:0000256" key="7">
    <source>
        <dbReference type="ARBA" id="ARBA00023136"/>
    </source>
</evidence>
<dbReference type="GO" id="GO:0006935">
    <property type="term" value="P:chemotaxis"/>
    <property type="evidence" value="ECO:0007669"/>
    <property type="project" value="UniProtKB-KW"/>
</dbReference>
<dbReference type="PANTHER" id="PTHR32089:SF112">
    <property type="entry name" value="LYSOZYME-LIKE PROTEIN-RELATED"/>
    <property type="match status" value="1"/>
</dbReference>
<evidence type="ECO:0000256" key="2">
    <source>
        <dbReference type="ARBA" id="ARBA00022475"/>
    </source>
</evidence>
<comment type="subcellular location">
    <subcellularLocation>
        <location evidence="1">Cell inner membrane</location>
        <topology evidence="1">Multi-pass membrane protein</topology>
    </subcellularLocation>
</comment>
<feature type="domain" description="T-SNARE coiled-coil homology" evidence="13">
    <location>
        <begin position="612"/>
        <end position="674"/>
    </location>
</feature>
<evidence type="ECO:0000259" key="13">
    <source>
        <dbReference type="PROSITE" id="PS50192"/>
    </source>
</evidence>
<evidence type="ECO:0000313" key="16">
    <source>
        <dbReference type="Proteomes" id="UP000219068"/>
    </source>
</evidence>
<dbReference type="Gene3D" id="6.10.340.10">
    <property type="match status" value="1"/>
</dbReference>
<keyword evidence="4" id="KW-0997">Cell inner membrane</keyword>
<protein>
    <submittedName>
        <fullName evidence="15">Methyl-accepting chemotaxis protein</fullName>
    </submittedName>
</protein>
<dbReference type="SUPFAM" id="SSF158472">
    <property type="entry name" value="HAMP domain-like"/>
    <property type="match status" value="1"/>
</dbReference>
<organism evidence="15 16">
    <name type="scientific">Thalassospira xiamenensis</name>
    <dbReference type="NCBI Taxonomy" id="220697"/>
    <lineage>
        <taxon>Bacteria</taxon>
        <taxon>Pseudomonadati</taxon>
        <taxon>Pseudomonadota</taxon>
        <taxon>Alphaproteobacteria</taxon>
        <taxon>Rhodospirillales</taxon>
        <taxon>Thalassospiraceae</taxon>
        <taxon>Thalassospira</taxon>
    </lineage>
</organism>
<dbReference type="SUPFAM" id="SSF58104">
    <property type="entry name" value="Methyl-accepting chemotaxis protein (MCP) signaling domain"/>
    <property type="match status" value="1"/>
</dbReference>
<dbReference type="PANTHER" id="PTHR32089">
    <property type="entry name" value="METHYL-ACCEPTING CHEMOTAXIS PROTEIN MCPB"/>
    <property type="match status" value="1"/>
</dbReference>
<evidence type="ECO:0000256" key="6">
    <source>
        <dbReference type="ARBA" id="ARBA00022989"/>
    </source>
</evidence>
<dbReference type="Pfam" id="PF00015">
    <property type="entry name" value="MCPsignal"/>
    <property type="match status" value="1"/>
</dbReference>
<keyword evidence="2" id="KW-1003">Cell membrane</keyword>
<reference evidence="15 16" key="1">
    <citation type="submission" date="2017-08" db="EMBL/GenBank/DDBJ databases">
        <authorList>
            <person name="de Groot N.N."/>
        </authorList>
    </citation>
    <scope>NUCLEOTIDE SEQUENCE [LARGE SCALE GENOMIC DNA]</scope>
    <source>
        <strain evidence="15 16">USBA 78</strain>
    </source>
</reference>
<comment type="similarity">
    <text evidence="9">Belongs to the methyl-accepting chemotaxis (MCP) protein family.</text>
</comment>
<feature type="transmembrane region" description="Helical" evidence="11">
    <location>
        <begin position="346"/>
        <end position="365"/>
    </location>
</feature>
<keyword evidence="3" id="KW-0145">Chemotaxis</keyword>
<dbReference type="Pfam" id="PF02743">
    <property type="entry name" value="dCache_1"/>
    <property type="match status" value="1"/>
</dbReference>
<keyword evidence="5 11" id="KW-0812">Transmembrane</keyword>
<evidence type="ECO:0000256" key="1">
    <source>
        <dbReference type="ARBA" id="ARBA00004429"/>
    </source>
</evidence>
<dbReference type="AlphaFoldDB" id="A0A285TYM3"/>
<evidence type="ECO:0000256" key="9">
    <source>
        <dbReference type="ARBA" id="ARBA00029447"/>
    </source>
</evidence>
<evidence type="ECO:0000256" key="4">
    <source>
        <dbReference type="ARBA" id="ARBA00022519"/>
    </source>
</evidence>
<dbReference type="PROSITE" id="PS50111">
    <property type="entry name" value="CHEMOTAXIS_TRANSDUC_2"/>
    <property type="match status" value="1"/>
</dbReference>
<dbReference type="SMART" id="SM00304">
    <property type="entry name" value="HAMP"/>
    <property type="match status" value="1"/>
</dbReference>
<dbReference type="EMBL" id="OBMM01000012">
    <property type="protein sequence ID" value="SOC31032.1"/>
    <property type="molecule type" value="Genomic_DNA"/>
</dbReference>
<dbReference type="InterPro" id="IPR000727">
    <property type="entry name" value="T_SNARE_dom"/>
</dbReference>
<evidence type="ECO:0000259" key="12">
    <source>
        <dbReference type="PROSITE" id="PS50111"/>
    </source>
</evidence>
<evidence type="ECO:0000256" key="10">
    <source>
        <dbReference type="PROSITE-ProRule" id="PRU00284"/>
    </source>
</evidence>
<keyword evidence="8 10" id="KW-0807">Transducer</keyword>
<dbReference type="SUPFAM" id="SSF103190">
    <property type="entry name" value="Sensory domain-like"/>
    <property type="match status" value="1"/>
</dbReference>
<evidence type="ECO:0000259" key="14">
    <source>
        <dbReference type="PROSITE" id="PS50885"/>
    </source>
</evidence>
<dbReference type="PROSITE" id="PS50192">
    <property type="entry name" value="T_SNARE"/>
    <property type="match status" value="1"/>
</dbReference>
<keyword evidence="7 11" id="KW-0472">Membrane</keyword>
<dbReference type="Gene3D" id="1.10.287.950">
    <property type="entry name" value="Methyl-accepting chemotaxis protein"/>
    <property type="match status" value="1"/>
</dbReference>
<evidence type="ECO:0000256" key="3">
    <source>
        <dbReference type="ARBA" id="ARBA00022500"/>
    </source>
</evidence>
<dbReference type="Gene3D" id="3.30.450.20">
    <property type="entry name" value="PAS domain"/>
    <property type="match status" value="1"/>
</dbReference>
<dbReference type="InterPro" id="IPR029151">
    <property type="entry name" value="Sensor-like_sf"/>
</dbReference>
<dbReference type="InterPro" id="IPR003660">
    <property type="entry name" value="HAMP_dom"/>
</dbReference>
<dbReference type="InterPro" id="IPR033479">
    <property type="entry name" value="dCache_1"/>
</dbReference>
<dbReference type="SMART" id="SM00283">
    <property type="entry name" value="MA"/>
    <property type="match status" value="1"/>
</dbReference>
<gene>
    <name evidence="15" type="ORF">SAMN05428964_11210</name>
</gene>
<dbReference type="PROSITE" id="PS50885">
    <property type="entry name" value="HAMP"/>
    <property type="match status" value="1"/>
</dbReference>
<feature type="domain" description="HAMP" evidence="14">
    <location>
        <begin position="367"/>
        <end position="420"/>
    </location>
</feature>
<dbReference type="GO" id="GO:0007165">
    <property type="term" value="P:signal transduction"/>
    <property type="evidence" value="ECO:0007669"/>
    <property type="project" value="UniProtKB-KW"/>
</dbReference>
<dbReference type="Proteomes" id="UP000219068">
    <property type="component" value="Unassembled WGS sequence"/>
</dbReference>
<dbReference type="RefSeq" id="WP_097053769.1">
    <property type="nucleotide sequence ID" value="NZ_OBMM01000012.1"/>
</dbReference>
<dbReference type="GO" id="GO:0005886">
    <property type="term" value="C:plasma membrane"/>
    <property type="evidence" value="ECO:0007669"/>
    <property type="project" value="UniProtKB-SubCell"/>
</dbReference>
<accession>A0A285TYM3</accession>
<dbReference type="InterPro" id="IPR004089">
    <property type="entry name" value="MCPsignal_dom"/>
</dbReference>
<sequence length="718" mass="77160">MNILAEVSLRRLIPAAISILAILAATATAASSYLIARDAMNSGATDKLSTLISARHSELDSYFGSIKQDLVLQSSSPALRQTVTLFGFAWSDLGEGGTETLQNIYIERNPYEVNQRDRFDQASDGSTYSDIHLQYHPWMRQLRHERSYADIYLINTRGNVLYSVSKADDFAINLTASSYQNTGLGRVFTAARNGAPGSVSFVDFTNYGSESNPPSAFMAAPIYDADEATVIGVIAVRLSVERINNILQRDQGLGKSGDIYLVGIDGLMRNDTQRMKTPTSLIREVRAVPVDRALAGQTGTMTVNNFADEKVVAAYTPLDIGATRLALLATVKVDEVFAPTRNIRDASILILIVVAIIAAVTGWTIGRSITRPLTEAVGMMEALARGKLDTVIPKTKSTNAIGRIMHTLSDFKQSLRENDELTRQRNSENMQKLDRAKQTSHAIKIFRNRINQVVDALGKASASMNRTAITMTDAVSDTTRLAKEVNVIVEHSAQKIHSVASAAAQLSTSVNEISSQVQTSSKIANNAAKSTEHSNQLVQSLSESTSKIGAVVALISDIASQTNLLALNATIEAARAGNAGKGFAVVANEVKNLASQTSKATDEVRDQVLAIQSATNEAVTAMQGISNIISRINTVSGMVFDAVEQQSTAIEDIASNASDTAHDTQAVLVSINGVHAAAGESQTATHDVTQAAQELAIHAESLKHEIDHFLSTIEDEVN</sequence>
<keyword evidence="6 11" id="KW-1133">Transmembrane helix</keyword>
<evidence type="ECO:0000256" key="11">
    <source>
        <dbReference type="SAM" id="Phobius"/>
    </source>
</evidence>
<name>A0A285TYM3_9PROT</name>
<evidence type="ECO:0000256" key="5">
    <source>
        <dbReference type="ARBA" id="ARBA00022692"/>
    </source>
</evidence>
<proteinExistence type="inferred from homology"/>
<evidence type="ECO:0000256" key="8">
    <source>
        <dbReference type="ARBA" id="ARBA00023224"/>
    </source>
</evidence>